<feature type="domain" description="DUF4397" evidence="1">
    <location>
        <begin position="139"/>
        <end position="205"/>
    </location>
</feature>
<accession>A0ABQ5N7X8</accession>
<evidence type="ECO:0000313" key="2">
    <source>
        <dbReference type="EMBL" id="GLC31348.1"/>
    </source>
</evidence>
<gene>
    <name evidence="2" type="ORF">bsdE14_27580</name>
</gene>
<dbReference type="RefSeq" id="WP_264850631.1">
    <property type="nucleotide sequence ID" value="NZ_BRXR01000001.1"/>
</dbReference>
<evidence type="ECO:0000259" key="1">
    <source>
        <dbReference type="Pfam" id="PF14344"/>
    </source>
</evidence>
<feature type="domain" description="DUF4397" evidence="1">
    <location>
        <begin position="22"/>
        <end position="136"/>
    </location>
</feature>
<dbReference type="InterPro" id="IPR025510">
    <property type="entry name" value="DUF4397"/>
</dbReference>
<protein>
    <recommendedName>
        <fullName evidence="1">DUF4397 domain-containing protein</fullName>
    </recommendedName>
</protein>
<name>A0ABQ5N7X8_9CLOT</name>
<organism evidence="2 3">
    <name type="scientific">Clostridium omnivorum</name>
    <dbReference type="NCBI Taxonomy" id="1604902"/>
    <lineage>
        <taxon>Bacteria</taxon>
        <taxon>Bacillati</taxon>
        <taxon>Bacillota</taxon>
        <taxon>Clostridia</taxon>
        <taxon>Eubacteriales</taxon>
        <taxon>Clostridiaceae</taxon>
        <taxon>Clostridium</taxon>
    </lineage>
</organism>
<keyword evidence="3" id="KW-1185">Reference proteome</keyword>
<reference evidence="2 3" key="1">
    <citation type="journal article" date="2024" name="Int. J. Syst. Evol. Microbiol.">
        <title>Clostridium omnivorum sp. nov., isolated from anoxic soil under the treatment of reductive soil disinfestation.</title>
        <authorList>
            <person name="Ueki A."/>
            <person name="Tonouchi A."/>
            <person name="Kaku N."/>
            <person name="Honma S."/>
            <person name="Ueki K."/>
        </authorList>
    </citation>
    <scope>NUCLEOTIDE SEQUENCE [LARGE SCALE GENOMIC DNA]</scope>
    <source>
        <strain evidence="2 3">E14</strain>
    </source>
</reference>
<sequence>MFYCPYYNYCKSLYREEAAPVSYVRVLHAAPGAPSVDIYLNNRLIIRRLSYKDFSVYLPVSNGNYNIKVYPAGTTQNPVIDTNLEIPAKAIFTIAAIGTLPNLSLQPILEPIIPTEPGKVYIRFVHLSPNTPSVNLTLSDGTVLFKNLQYKEVADYIRVDPGTYSFELRLTSSNERILYVPNQHLRPNRIYTFYAVGLADKTPPLQALIPLDGNTYLKV</sequence>
<proteinExistence type="predicted"/>
<dbReference type="Pfam" id="PF14344">
    <property type="entry name" value="DUF4397"/>
    <property type="match status" value="2"/>
</dbReference>
<dbReference type="EMBL" id="BRXR01000001">
    <property type="protein sequence ID" value="GLC31348.1"/>
    <property type="molecule type" value="Genomic_DNA"/>
</dbReference>
<comment type="caution">
    <text evidence="2">The sequence shown here is derived from an EMBL/GenBank/DDBJ whole genome shotgun (WGS) entry which is preliminary data.</text>
</comment>
<evidence type="ECO:0000313" key="3">
    <source>
        <dbReference type="Proteomes" id="UP001208567"/>
    </source>
</evidence>
<dbReference type="Proteomes" id="UP001208567">
    <property type="component" value="Unassembled WGS sequence"/>
</dbReference>